<protein>
    <submittedName>
        <fullName evidence="2">Uncharacterized protein</fullName>
    </submittedName>
</protein>
<dbReference type="HOGENOM" id="CLU_1243431_0_0_9"/>
<evidence type="ECO:0000313" key="2">
    <source>
        <dbReference type="EMBL" id="ADQ41864.1"/>
    </source>
</evidence>
<dbReference type="Proteomes" id="UP000009256">
    <property type="component" value="Chromosome"/>
</dbReference>
<feature type="transmembrane region" description="Helical" evidence="1">
    <location>
        <begin position="155"/>
        <end position="181"/>
    </location>
</feature>
<keyword evidence="3" id="KW-1185">Reference proteome</keyword>
<reference key="1">
    <citation type="submission" date="2010-11" db="EMBL/GenBank/DDBJ databases">
        <title>Complete sequence of chromosome of Caldicellulosiruptor kristjanssonii 177R1B.</title>
        <authorList>
            <consortium name="US DOE Joint Genome Institute"/>
            <person name="Lucas S."/>
            <person name="Copeland A."/>
            <person name="Lapidus A."/>
            <person name="Cheng J.-F."/>
            <person name="Bruce D."/>
            <person name="Goodwin L."/>
            <person name="Pitluck S."/>
            <person name="Davenport K."/>
            <person name="Detter J.C."/>
            <person name="Han C."/>
            <person name="Tapia R."/>
            <person name="Land M."/>
            <person name="Hauser L."/>
            <person name="Jeffries C."/>
            <person name="Kyrpides N."/>
            <person name="Ivanova N."/>
            <person name="Mikhailova N."/>
            <person name="Blumer-Schuette S.E."/>
            <person name="Kelly R.M."/>
            <person name="Woyke T."/>
        </authorList>
    </citation>
    <scope>NUCLEOTIDE SEQUENCE</scope>
    <source>
        <strain>177R1B</strain>
    </source>
</reference>
<feature type="transmembrane region" description="Helical" evidence="1">
    <location>
        <begin position="12"/>
        <end position="32"/>
    </location>
</feature>
<accession>E4S7W4</accession>
<evidence type="ECO:0000256" key="1">
    <source>
        <dbReference type="SAM" id="Phobius"/>
    </source>
</evidence>
<sequence length="228" mass="27359">MKYWKLYRRNILWFFIVLSIYILYMSLILFALEKNSDINRIVHKFFNSIWTGIFVSLLISDFYGKDYYQNELYLLMLLPVKKINIVINQFIRYIIIVTIPILTFSLVTFLLFHKSSLNMNQFIDEVFEYLFICINTVIAIQPLFIWMSGKNRHNVYVYISVTFTYFLIIALMETILIFSLNLEPSIKGYTFFYNSLLIKNIVISIVYTLLILILSFFTTYKLLLKKEF</sequence>
<keyword evidence="1" id="KW-0812">Transmembrane</keyword>
<dbReference type="KEGG" id="cki:Calkr_2429"/>
<gene>
    <name evidence="2" type="ordered locus">Calkr_2429</name>
</gene>
<name>E4S7W4_CALA7</name>
<dbReference type="Pfam" id="PF12730">
    <property type="entry name" value="ABC2_membrane_4"/>
    <property type="match status" value="1"/>
</dbReference>
<organism evidence="2 3">
    <name type="scientific">Caldicellulosiruptor acetigenus (strain ATCC 700853 / DSM 12137 / I77R1B)</name>
    <name type="common">Caldicellulosiruptor kristjanssonii</name>
    <dbReference type="NCBI Taxonomy" id="632335"/>
    <lineage>
        <taxon>Bacteria</taxon>
        <taxon>Bacillati</taxon>
        <taxon>Bacillota</taxon>
        <taxon>Bacillota incertae sedis</taxon>
        <taxon>Caldicellulosiruptorales</taxon>
        <taxon>Caldicellulosiruptoraceae</taxon>
        <taxon>Caldicellulosiruptor</taxon>
    </lineage>
</organism>
<keyword evidence="1" id="KW-0472">Membrane</keyword>
<evidence type="ECO:0000313" key="3">
    <source>
        <dbReference type="Proteomes" id="UP000009256"/>
    </source>
</evidence>
<feature type="transmembrane region" description="Helical" evidence="1">
    <location>
        <begin position="129"/>
        <end position="148"/>
    </location>
</feature>
<dbReference type="EMBL" id="CP002326">
    <property type="protein sequence ID" value="ADQ41864.1"/>
    <property type="molecule type" value="Genomic_DNA"/>
</dbReference>
<proteinExistence type="predicted"/>
<feature type="transmembrane region" description="Helical" evidence="1">
    <location>
        <begin position="44"/>
        <end position="64"/>
    </location>
</feature>
<keyword evidence="1" id="KW-1133">Transmembrane helix</keyword>
<feature type="transmembrane region" description="Helical" evidence="1">
    <location>
        <begin position="85"/>
        <end position="109"/>
    </location>
</feature>
<feature type="transmembrane region" description="Helical" evidence="1">
    <location>
        <begin position="201"/>
        <end position="223"/>
    </location>
</feature>
<dbReference type="RefSeq" id="WP_013433578.1">
    <property type="nucleotide sequence ID" value="NC_014721.1"/>
</dbReference>
<reference evidence="2 3" key="2">
    <citation type="journal article" date="2011" name="J. Bacteriol.">
        <title>Complete genome sequences for the anaerobic, extremely thermophilic plant biomass-degrading bacteria Caldicellulosiruptor hydrothermalis, Caldicellulosiruptor kristjanssonii, Caldicellulosiruptor kronotskyensis, Caldicellulosiruptor owensenis, and Caldicellulosiruptor lactoaceticus.</title>
        <authorList>
            <person name="Blumer-Schuette S.E."/>
            <person name="Ozdemir I."/>
            <person name="Mistry D."/>
            <person name="Lucas S."/>
            <person name="Lapidus A."/>
            <person name="Cheng J.F."/>
            <person name="Goodwin L.A."/>
            <person name="Pitluck S."/>
            <person name="Land M.L."/>
            <person name="Hauser L.J."/>
            <person name="Woyke T."/>
            <person name="Mikhailova N."/>
            <person name="Pati A."/>
            <person name="Kyrpides N.C."/>
            <person name="Ivanova N."/>
            <person name="Detter J.C."/>
            <person name="Walston-Davenport K."/>
            <person name="Han S."/>
            <person name="Adams M.W."/>
            <person name="Kelly R.M."/>
        </authorList>
    </citation>
    <scope>NUCLEOTIDE SEQUENCE [LARGE SCALE GENOMIC DNA]</scope>
    <source>
        <strain evidence="3">ATCC 700853 / DSM 12137 / I77R1B</strain>
    </source>
</reference>
<dbReference type="STRING" id="632335.Calkr_2429"/>
<dbReference type="AlphaFoldDB" id="E4S7W4"/>